<feature type="transmembrane region" description="Helical" evidence="8">
    <location>
        <begin position="423"/>
        <end position="445"/>
    </location>
</feature>
<keyword evidence="6 8" id="KW-1133">Transmembrane helix</keyword>
<reference evidence="10 11" key="1">
    <citation type="journal article" date="2020" name="Microb. Ecol.">
        <title>Ecogenomics of the Marine Benthic Filamentous Cyanobacterium Adonisia.</title>
        <authorList>
            <person name="Walter J.M."/>
            <person name="Coutinho F.H."/>
            <person name="Leomil L."/>
            <person name="Hargreaves P.I."/>
            <person name="Campeao M.E."/>
            <person name="Vieira V.V."/>
            <person name="Silva B.S."/>
            <person name="Fistarol G.O."/>
            <person name="Salomon P.S."/>
            <person name="Sawabe T."/>
            <person name="Mino S."/>
            <person name="Hosokawa M."/>
            <person name="Miyashita H."/>
            <person name="Maruyama F."/>
            <person name="van Verk M.C."/>
            <person name="Dutilh B.E."/>
            <person name="Thompson C.C."/>
            <person name="Thompson F.L."/>
        </authorList>
    </citation>
    <scope>NUCLEOTIDE SEQUENCE [LARGE SCALE GENOMIC DNA]</scope>
    <source>
        <strain evidence="10 11">CCMR0081</strain>
    </source>
</reference>
<gene>
    <name evidence="10" type="ORF">DXZ20_25020</name>
</gene>
<keyword evidence="11" id="KW-1185">Reference proteome</keyword>
<dbReference type="GO" id="GO:0010041">
    <property type="term" value="P:response to iron(III) ion"/>
    <property type="evidence" value="ECO:0007669"/>
    <property type="project" value="TreeGrafter"/>
</dbReference>
<feature type="transmembrane region" description="Helical" evidence="8">
    <location>
        <begin position="292"/>
        <end position="311"/>
    </location>
</feature>
<feature type="transmembrane region" description="Helical" evidence="8">
    <location>
        <begin position="371"/>
        <end position="390"/>
    </location>
</feature>
<feature type="transmembrane region" description="Helical" evidence="8">
    <location>
        <begin position="202"/>
        <end position="221"/>
    </location>
</feature>
<feature type="transmembrane region" description="Helical" evidence="8">
    <location>
        <begin position="177"/>
        <end position="196"/>
    </location>
</feature>
<feature type="transmembrane region" description="Helical" evidence="8">
    <location>
        <begin position="105"/>
        <end position="122"/>
    </location>
</feature>
<keyword evidence="2" id="KW-1003">Cell membrane</keyword>
<feature type="transmembrane region" description="Helical" evidence="8">
    <location>
        <begin position="152"/>
        <end position="170"/>
    </location>
</feature>
<evidence type="ECO:0000256" key="8">
    <source>
        <dbReference type="SAM" id="Phobius"/>
    </source>
</evidence>
<dbReference type="GO" id="GO:0000030">
    <property type="term" value="F:mannosyltransferase activity"/>
    <property type="evidence" value="ECO:0007669"/>
    <property type="project" value="InterPro"/>
</dbReference>
<sequence length="537" mass="60161">MIDQVNASRQLNRSTAIGALSRIVSLDGVWLTLAAVLLYWWRLGMLPLRDWDEGTIAAVARSMAVSGDWIYPTLYGDAYLNKPPLVEWLMATGYLGGVSEWTSRLLPALVSALAIPLLYWVGREVFQQRRPALLSAGVFLTLLPVVRHGRLAMRDGVAVTLFLLLLLWGLKARKRPAYALGVGVCLGLIALTKGILVILLGVIALVFFAIQFFAIQTVGLGRQSASHWLLRNPYLWLGLGLGSLPVLLWYGAQLLRYGNVYWQGHFVSQSFERVTSAIEDHQQPPWYYLLEMLKYGFPWLMFWPGGVCLAWRQRNRPWGQLVLVGTAIYLGAISLMGTKLPWYIMPLYPFVALAIGAYLHHAWEKSPRWAVGLLALISVVALGGGVYLGVADQQPTLIAIGIGLGMSAGWTGLQLWRRRARWCLTLMAGLYLTLLLLVGSDFWLWELNEAYAVKPVAAMVKQHVPPEAEVVTTFSYGRPSLNFYCDRNIPTLSGQPLLERWQDNLYVLAEVHHLDTLPPYHEIGRTDDMVLVQPMIQ</sequence>
<dbReference type="InterPro" id="IPR003342">
    <property type="entry name" value="ArnT-like_N"/>
</dbReference>
<feature type="domain" description="ArnT-like N-terminal" evidence="9">
    <location>
        <begin position="31"/>
        <end position="231"/>
    </location>
</feature>
<feature type="transmembrane region" description="Helical" evidence="8">
    <location>
        <begin position="318"/>
        <end position="336"/>
    </location>
</feature>
<keyword evidence="7 8" id="KW-0472">Membrane</keyword>
<evidence type="ECO:0000256" key="4">
    <source>
        <dbReference type="ARBA" id="ARBA00022679"/>
    </source>
</evidence>
<comment type="subcellular location">
    <subcellularLocation>
        <location evidence="1">Cell membrane</location>
        <topology evidence="1">Multi-pass membrane protein</topology>
    </subcellularLocation>
</comment>
<feature type="transmembrane region" description="Helical" evidence="8">
    <location>
        <begin position="20"/>
        <end position="41"/>
    </location>
</feature>
<dbReference type="InterPro" id="IPR050297">
    <property type="entry name" value="LipidA_mod_glycosyltrf_83"/>
</dbReference>
<keyword evidence="5 8" id="KW-0812">Transmembrane</keyword>
<protein>
    <submittedName>
        <fullName evidence="10">Glycosyltransferase family 39 protein</fullName>
    </submittedName>
</protein>
<keyword evidence="3" id="KW-0328">Glycosyltransferase</keyword>
<evidence type="ECO:0000313" key="11">
    <source>
        <dbReference type="Proteomes" id="UP000481033"/>
    </source>
</evidence>
<name>A0A6M0RSQ7_9CYAN</name>
<evidence type="ECO:0000256" key="1">
    <source>
        <dbReference type="ARBA" id="ARBA00004651"/>
    </source>
</evidence>
<organism evidence="10 11">
    <name type="scientific">Adonisia turfae CCMR0081</name>
    <dbReference type="NCBI Taxonomy" id="2292702"/>
    <lineage>
        <taxon>Bacteria</taxon>
        <taxon>Bacillati</taxon>
        <taxon>Cyanobacteriota</taxon>
        <taxon>Adonisia</taxon>
        <taxon>Adonisia turfae</taxon>
    </lineage>
</organism>
<dbReference type="GO" id="GO:0016763">
    <property type="term" value="F:pentosyltransferase activity"/>
    <property type="evidence" value="ECO:0007669"/>
    <property type="project" value="TreeGrafter"/>
</dbReference>
<accession>A0A6M0RSQ7</accession>
<dbReference type="GO" id="GO:0009103">
    <property type="term" value="P:lipopolysaccharide biosynthetic process"/>
    <property type="evidence" value="ECO:0007669"/>
    <property type="project" value="UniProtKB-ARBA"/>
</dbReference>
<dbReference type="PANTHER" id="PTHR33908">
    <property type="entry name" value="MANNOSYLTRANSFERASE YKCB-RELATED"/>
    <property type="match status" value="1"/>
</dbReference>
<dbReference type="AlphaFoldDB" id="A0A6M0RSQ7"/>
<dbReference type="Pfam" id="PF02366">
    <property type="entry name" value="PMT"/>
    <property type="match status" value="1"/>
</dbReference>
<dbReference type="EMBL" id="QXHD01000004">
    <property type="protein sequence ID" value="NEZ58843.1"/>
    <property type="molecule type" value="Genomic_DNA"/>
</dbReference>
<dbReference type="RefSeq" id="WP_163701750.1">
    <property type="nucleotide sequence ID" value="NZ_QXHD01000004.1"/>
</dbReference>
<dbReference type="Proteomes" id="UP000481033">
    <property type="component" value="Unassembled WGS sequence"/>
</dbReference>
<evidence type="ECO:0000313" key="10">
    <source>
        <dbReference type="EMBL" id="NEZ58843.1"/>
    </source>
</evidence>
<feature type="transmembrane region" description="Helical" evidence="8">
    <location>
        <begin position="233"/>
        <end position="252"/>
    </location>
</feature>
<feature type="transmembrane region" description="Helical" evidence="8">
    <location>
        <begin position="396"/>
        <end position="416"/>
    </location>
</feature>
<evidence type="ECO:0000256" key="6">
    <source>
        <dbReference type="ARBA" id="ARBA00022989"/>
    </source>
</evidence>
<evidence type="ECO:0000256" key="2">
    <source>
        <dbReference type="ARBA" id="ARBA00022475"/>
    </source>
</evidence>
<evidence type="ECO:0000256" key="3">
    <source>
        <dbReference type="ARBA" id="ARBA00022676"/>
    </source>
</evidence>
<evidence type="ECO:0000256" key="7">
    <source>
        <dbReference type="ARBA" id="ARBA00023136"/>
    </source>
</evidence>
<dbReference type="PANTHER" id="PTHR33908:SF3">
    <property type="entry name" value="UNDECAPRENYL PHOSPHATE-ALPHA-4-AMINO-4-DEOXY-L-ARABINOSE ARABINOSYL TRANSFERASE"/>
    <property type="match status" value="1"/>
</dbReference>
<proteinExistence type="predicted"/>
<keyword evidence="4 10" id="KW-0808">Transferase</keyword>
<dbReference type="GO" id="GO:0005886">
    <property type="term" value="C:plasma membrane"/>
    <property type="evidence" value="ECO:0007669"/>
    <property type="project" value="UniProtKB-SubCell"/>
</dbReference>
<feature type="transmembrane region" description="Helical" evidence="8">
    <location>
        <begin position="129"/>
        <end position="146"/>
    </location>
</feature>
<feature type="transmembrane region" description="Helical" evidence="8">
    <location>
        <begin position="342"/>
        <end position="359"/>
    </location>
</feature>
<evidence type="ECO:0000259" key="9">
    <source>
        <dbReference type="Pfam" id="PF02366"/>
    </source>
</evidence>
<comment type="caution">
    <text evidence="10">The sequence shown here is derived from an EMBL/GenBank/DDBJ whole genome shotgun (WGS) entry which is preliminary data.</text>
</comment>
<evidence type="ECO:0000256" key="5">
    <source>
        <dbReference type="ARBA" id="ARBA00022692"/>
    </source>
</evidence>
<dbReference type="GO" id="GO:0006493">
    <property type="term" value="P:protein O-linked glycosylation"/>
    <property type="evidence" value="ECO:0007669"/>
    <property type="project" value="InterPro"/>
</dbReference>